<feature type="region of interest" description="Disordered" evidence="1">
    <location>
        <begin position="117"/>
        <end position="286"/>
    </location>
</feature>
<feature type="domain" description="PCI" evidence="2">
    <location>
        <begin position="525"/>
        <end position="719"/>
    </location>
</feature>
<feature type="compositionally biased region" description="Basic and acidic residues" evidence="1">
    <location>
        <begin position="855"/>
        <end position="865"/>
    </location>
</feature>
<proteinExistence type="predicted"/>
<protein>
    <submittedName>
        <fullName evidence="3">OLC1v1020245C1</fullName>
    </submittedName>
</protein>
<evidence type="ECO:0000313" key="3">
    <source>
        <dbReference type="EMBL" id="CAI9118649.1"/>
    </source>
</evidence>
<dbReference type="InterPro" id="IPR000717">
    <property type="entry name" value="PCI_dom"/>
</dbReference>
<accession>A0AAV1EG61</accession>
<evidence type="ECO:0000313" key="4">
    <source>
        <dbReference type="Proteomes" id="UP001161247"/>
    </source>
</evidence>
<feature type="compositionally biased region" description="Basic and acidic residues" evidence="1">
    <location>
        <begin position="822"/>
        <end position="831"/>
    </location>
</feature>
<sequence length="1593" mass="178192">MSYSGFGRQSGPLAPIAQNPFAKLSQKPSPPPPLARSPRQSPSPGTGPNVNYRDYDALIDEGPPTVTPFTASSNFSNGFPARASPVQDIRSGRSPPPLFSDKEKIRNSKTVKISRAGILPNSQNRLAPELNGPSLSPFQRNSYPDVAQQSTLHSPAWREQLTPSTNFTTQLAQPFISPVQTTVNNDPRRRSPVQYSDLHAPKRSRSPVFPPREDGSSGDFVIASQNPQRPSASPPKMRSSNNFAPPGPQSHQQPQKSGDLYNGEVSANKPVSSPVAKKVKFPSSSRNDQVLVETSNIREDEADRELQAKAKRLMRFKNELSRETESDLGFKNQKAPAKRHYPVVMAEKKVNGEDAADVMGDSFNGNAQLPDNEDGSSSGIIVGLCLDMCPESERGERERKGDLDQFERLDGDRNQTSKSLAVKKYTRTAEREADLIRPMPVLESTMDYLLGLLNQSYDDRFLGLYNFLWDRMRAIRMDLRMQHIFGIGAIKMLEQMIRLHIVAMHELCEYTKGEGFSEGFDAHLNIEQMNKTSVELFQLYDDHRKKGTNVVTEKEFRGYYALLKLDKHPGYKVEPSELSLDLAKMTPNIRQTPEVMFARDVARARRTCNYIAFFNLARKASYLQACLMHAHFAKLRTQALAALHSGLQNNQGIPVSQVAAWLGMEEENIEDLLEYHGFTVKEFEVPYMVKEGTFLNVDNDYPVKCSKLVNEKRSGSIKEDVSYPRLAQSPLPQDTKLVNMSKGVKRKPMHTQPIDVGNHIQENDEDMLDYVPSPRADIQVTPTPKIAATQGVVIVDQPSPVSPRLWVPSTHDSPSSPGNRMGSERKFKFDSPFRNSFGRNAQVLNDSPSSPKNRMGSERKFKFDSPFRNSFGRNAQVQSERIPLEIIPSSEVTMVSNITTKPTYPVPVDSVPELSTIEGPRENDIDHDEEVMADEVETYSYDQEVAEAKLKLILRIWKRLAWKKRELREQKELAANAALNSLLLGPPILHLDMLSKSPVDFDLDRVMSERYEIQEESLSSLNASEVVAAQLSAKNPDAKCLCWKIILVTQDSTYGKDAGGKKKIPPIDVGSWLLSKLLPAGVNDENSGDLLVSSPSMAIWNKWLPSQSGDDTTCCLTIIKDVESTDLKDSVAGASAIIFPVSDSIPWEHQRNQLHNVLMDLPHASSLPLLVVTGLCEGDLDSSIIEKLGLHDIERTCISNVLVSFLKTHQTDQFNGFYSDERLREGLQWLASKSPSQPLLRRIKTRKLVSHHLNNLLAALDDTDAHELGPNQCISTFNEALDQSLLKIGTAVKANPSSWPCPEICLLEEYGGVSRAVSRYLPSIGWSSGERIEPLLSAINDLKLPYFEVDIRWLSNGSNSVDSIEKHRSQLESCLIRYLTESSQLMPLPWATKEASVMMQKFTKLELRNSAYYIIPNWVMIFQRLFNWRLVELSNNPISSAYVLAQDDVVSTHRIDRPSVPYLVPPSLDEMVATSYSPPSPETYDDNMDLDALEPYSEVYKSGGIGLMTEGVLQSRSNDSESREDLELATKGSREFSIRSNLRVARPTYAVPSNTTEFSLAPKTVTAADRLSELLDKCNIVQSTIQEKLSIYF</sequence>
<dbReference type="EMBL" id="OX459126">
    <property type="protein sequence ID" value="CAI9118649.1"/>
    <property type="molecule type" value="Genomic_DNA"/>
</dbReference>
<dbReference type="GO" id="GO:0070390">
    <property type="term" value="C:transcription export complex 2"/>
    <property type="evidence" value="ECO:0007669"/>
    <property type="project" value="TreeGrafter"/>
</dbReference>
<feature type="compositionally biased region" description="Polar residues" evidence="1">
    <location>
        <begin position="238"/>
        <end position="256"/>
    </location>
</feature>
<name>A0AAV1EG61_OLDCO</name>
<feature type="compositionally biased region" description="Low complexity" evidence="1">
    <location>
        <begin position="269"/>
        <end position="285"/>
    </location>
</feature>
<feature type="compositionally biased region" description="Polar residues" evidence="1">
    <location>
        <begin position="161"/>
        <end position="185"/>
    </location>
</feature>
<gene>
    <name evidence="3" type="ORF">OLC1_LOCUS24467</name>
</gene>
<dbReference type="GO" id="GO:0006406">
    <property type="term" value="P:mRNA export from nucleus"/>
    <property type="evidence" value="ECO:0007669"/>
    <property type="project" value="TreeGrafter"/>
</dbReference>
<dbReference type="InterPro" id="IPR045107">
    <property type="entry name" value="SAC3/GANP/THP3"/>
</dbReference>
<feature type="compositionally biased region" description="Polar residues" evidence="1">
    <location>
        <begin position="133"/>
        <end position="153"/>
    </location>
</feature>
<dbReference type="Pfam" id="PF03399">
    <property type="entry name" value="SAC3_GANP"/>
    <property type="match status" value="1"/>
</dbReference>
<dbReference type="PANTHER" id="PTHR12436">
    <property type="entry name" value="80 KDA MCM3-ASSOCIATED PROTEIN"/>
    <property type="match status" value="1"/>
</dbReference>
<reference evidence="3" key="1">
    <citation type="submission" date="2023-03" db="EMBL/GenBank/DDBJ databases">
        <authorList>
            <person name="Julca I."/>
        </authorList>
    </citation>
    <scope>NUCLEOTIDE SEQUENCE</scope>
</reference>
<dbReference type="Gene3D" id="1.25.40.990">
    <property type="match status" value="1"/>
</dbReference>
<dbReference type="PANTHER" id="PTHR12436:SF17">
    <property type="entry name" value="SAC3 FAMILY PROTEIN B"/>
    <property type="match status" value="1"/>
</dbReference>
<dbReference type="GO" id="GO:0005737">
    <property type="term" value="C:cytoplasm"/>
    <property type="evidence" value="ECO:0007669"/>
    <property type="project" value="TreeGrafter"/>
</dbReference>
<feature type="compositionally biased region" description="Polar residues" evidence="1">
    <location>
        <begin position="833"/>
        <end position="852"/>
    </location>
</feature>
<keyword evidence="4" id="KW-1185">Reference proteome</keyword>
<dbReference type="InterPro" id="IPR005062">
    <property type="entry name" value="SAC3/GANP/THP3_conserved"/>
</dbReference>
<feature type="compositionally biased region" description="Polar residues" evidence="1">
    <location>
        <begin position="67"/>
        <end position="77"/>
    </location>
</feature>
<dbReference type="FunFam" id="1.25.40.990:FF:000004">
    <property type="entry name" value="Putative peptidase C48 domain family protein"/>
    <property type="match status" value="1"/>
</dbReference>
<feature type="region of interest" description="Disordered" evidence="1">
    <location>
        <begin position="804"/>
        <end position="865"/>
    </location>
</feature>
<evidence type="ECO:0000256" key="1">
    <source>
        <dbReference type="SAM" id="MobiDB-lite"/>
    </source>
</evidence>
<organism evidence="3 4">
    <name type="scientific">Oldenlandia corymbosa var. corymbosa</name>
    <dbReference type="NCBI Taxonomy" id="529605"/>
    <lineage>
        <taxon>Eukaryota</taxon>
        <taxon>Viridiplantae</taxon>
        <taxon>Streptophyta</taxon>
        <taxon>Embryophyta</taxon>
        <taxon>Tracheophyta</taxon>
        <taxon>Spermatophyta</taxon>
        <taxon>Magnoliopsida</taxon>
        <taxon>eudicotyledons</taxon>
        <taxon>Gunneridae</taxon>
        <taxon>Pentapetalae</taxon>
        <taxon>asterids</taxon>
        <taxon>lamiids</taxon>
        <taxon>Gentianales</taxon>
        <taxon>Rubiaceae</taxon>
        <taxon>Rubioideae</taxon>
        <taxon>Spermacoceae</taxon>
        <taxon>Hedyotis-Oldenlandia complex</taxon>
        <taxon>Oldenlandia</taxon>
    </lineage>
</organism>
<evidence type="ECO:0000259" key="2">
    <source>
        <dbReference type="PROSITE" id="PS50250"/>
    </source>
</evidence>
<dbReference type="PROSITE" id="PS50250">
    <property type="entry name" value="PCI"/>
    <property type="match status" value="1"/>
</dbReference>
<dbReference type="Proteomes" id="UP001161247">
    <property type="component" value="Chromosome 9"/>
</dbReference>
<feature type="region of interest" description="Disordered" evidence="1">
    <location>
        <begin position="1"/>
        <end position="102"/>
    </location>
</feature>